<evidence type="ECO:0000313" key="2">
    <source>
        <dbReference type="EMBL" id="GAO19255.1"/>
    </source>
</evidence>
<reference evidence="3" key="1">
    <citation type="journal article" date="2016" name="Genome Announc.">
        <title>Genome sequence of Ustilaginoidea virens IPU010, a rice pathogenic fungus causing false smut.</title>
        <authorList>
            <person name="Kumagai T."/>
            <person name="Ishii T."/>
            <person name="Terai G."/>
            <person name="Umemura M."/>
            <person name="Machida M."/>
            <person name="Asai K."/>
        </authorList>
    </citation>
    <scope>NUCLEOTIDE SEQUENCE [LARGE SCALE GENOMIC DNA]</scope>
    <source>
        <strain evidence="3">IPU010</strain>
    </source>
</reference>
<feature type="compositionally biased region" description="Pro residues" evidence="1">
    <location>
        <begin position="213"/>
        <end position="225"/>
    </location>
</feature>
<comment type="caution">
    <text evidence="2">The sequence shown here is derived from an EMBL/GenBank/DDBJ whole genome shotgun (WGS) entry which is preliminary data.</text>
</comment>
<evidence type="ECO:0000313" key="3">
    <source>
        <dbReference type="Proteomes" id="UP000054053"/>
    </source>
</evidence>
<gene>
    <name evidence="2" type="ORF">UVI_02055020</name>
</gene>
<protein>
    <submittedName>
        <fullName evidence="2">Uncharacterized protein</fullName>
    </submittedName>
</protein>
<evidence type="ECO:0000256" key="1">
    <source>
        <dbReference type="SAM" id="MobiDB-lite"/>
    </source>
</evidence>
<name>A0A1B5L6M3_USTVR</name>
<proteinExistence type="predicted"/>
<feature type="region of interest" description="Disordered" evidence="1">
    <location>
        <begin position="108"/>
        <end position="260"/>
    </location>
</feature>
<accession>A0A1B5L6M3</accession>
<dbReference type="AlphaFoldDB" id="A0A1B5L6M3"/>
<dbReference type="Proteomes" id="UP000054053">
    <property type="component" value="Unassembled WGS sequence"/>
</dbReference>
<feature type="compositionally biased region" description="Low complexity" evidence="1">
    <location>
        <begin position="226"/>
        <end position="235"/>
    </location>
</feature>
<sequence length="260" mass="26343">MFMHQAWTGQAGNERQLLRCCDIARFGFAFSPGAERLGPLTGSRLCLPTMYGYLPRHPVPKAPNVYANFNNLSSAAAAGPPVALGRNKAPGSEDLAATKTRARTVAWRYTSGSRNASRSPRCGSSPPSSAEASCPCPSATSAASSRPSPASRPATSASSSNAPAPGPGSSAGPARPPTTPFSRRPASPAGSPRSAPSSTPPPSTPPAQRSSPPTAPPTPARPPTTAPSTASTTSSCMMRPLLPPGTLSASSSAGTARRPT</sequence>
<organism evidence="2 3">
    <name type="scientific">Ustilaginoidea virens</name>
    <name type="common">Rice false smut fungus</name>
    <name type="synonym">Villosiclava virens</name>
    <dbReference type="NCBI Taxonomy" id="1159556"/>
    <lineage>
        <taxon>Eukaryota</taxon>
        <taxon>Fungi</taxon>
        <taxon>Dikarya</taxon>
        <taxon>Ascomycota</taxon>
        <taxon>Pezizomycotina</taxon>
        <taxon>Sordariomycetes</taxon>
        <taxon>Hypocreomycetidae</taxon>
        <taxon>Hypocreales</taxon>
        <taxon>Clavicipitaceae</taxon>
        <taxon>Ustilaginoidea</taxon>
    </lineage>
</organism>
<feature type="compositionally biased region" description="Low complexity" evidence="1">
    <location>
        <begin position="182"/>
        <end position="197"/>
    </location>
</feature>
<feature type="compositionally biased region" description="Low complexity" evidence="1">
    <location>
        <begin position="244"/>
        <end position="260"/>
    </location>
</feature>
<feature type="compositionally biased region" description="Low complexity" evidence="1">
    <location>
        <begin position="117"/>
        <end position="173"/>
    </location>
</feature>
<dbReference type="EMBL" id="BBTG02000045">
    <property type="protein sequence ID" value="GAO19255.1"/>
    <property type="molecule type" value="Genomic_DNA"/>
</dbReference>